<keyword evidence="4" id="KW-1185">Reference proteome</keyword>
<dbReference type="AlphaFoldDB" id="A0ABD3MPR2"/>
<comment type="caution">
    <text evidence="3">The sequence shown here is derived from an EMBL/GenBank/DDBJ whole genome shotgun (WGS) entry which is preliminary data.</text>
</comment>
<dbReference type="Proteomes" id="UP001530293">
    <property type="component" value="Unassembled WGS sequence"/>
</dbReference>
<feature type="signal peptide" evidence="2">
    <location>
        <begin position="1"/>
        <end position="20"/>
    </location>
</feature>
<gene>
    <name evidence="3" type="ORF">ACHAWU_008198</name>
</gene>
<evidence type="ECO:0000313" key="4">
    <source>
        <dbReference type="Proteomes" id="UP001530293"/>
    </source>
</evidence>
<name>A0ABD3MPR2_9STRA</name>
<dbReference type="EMBL" id="JALLBG020000135">
    <property type="protein sequence ID" value="KAL3762495.1"/>
    <property type="molecule type" value="Genomic_DNA"/>
</dbReference>
<evidence type="ECO:0000256" key="2">
    <source>
        <dbReference type="SAM" id="SignalP"/>
    </source>
</evidence>
<accession>A0ABD3MPR2</accession>
<protein>
    <submittedName>
        <fullName evidence="3">Uncharacterized protein</fullName>
    </submittedName>
</protein>
<evidence type="ECO:0000256" key="1">
    <source>
        <dbReference type="SAM" id="MobiDB-lite"/>
    </source>
</evidence>
<keyword evidence="2" id="KW-0732">Signal</keyword>
<evidence type="ECO:0000313" key="3">
    <source>
        <dbReference type="EMBL" id="KAL3762495.1"/>
    </source>
</evidence>
<sequence>MIAFKLMLVSLVPSIIGVDAFSVRTTVSTSTLTLTQPRNHPSFMTISSHLRARDSKFDDIDDEKEDDRELVSVGRRYGRRGREEGGYYDERQATTSGSSRRYQDNVEFFDLDDDDDDDDDDDEGGSDEEIYNGIIPNPLLDAMDPDGVYERLGPELFRDWTFYRDLALFVAFLAFFTGDTHRYGTFDSVVEGLERLPADFIK</sequence>
<feature type="region of interest" description="Disordered" evidence="1">
    <location>
        <begin position="109"/>
        <end position="130"/>
    </location>
</feature>
<proteinExistence type="predicted"/>
<feature type="chain" id="PRO_5044814019" evidence="2">
    <location>
        <begin position="21"/>
        <end position="202"/>
    </location>
</feature>
<reference evidence="3 4" key="1">
    <citation type="submission" date="2024-10" db="EMBL/GenBank/DDBJ databases">
        <title>Updated reference genomes for cyclostephanoid diatoms.</title>
        <authorList>
            <person name="Roberts W.R."/>
            <person name="Alverson A.J."/>
        </authorList>
    </citation>
    <scope>NUCLEOTIDE SEQUENCE [LARGE SCALE GENOMIC DNA]</scope>
    <source>
        <strain evidence="3 4">AJA232-27</strain>
    </source>
</reference>
<organism evidence="3 4">
    <name type="scientific">Discostella pseudostelligera</name>
    <dbReference type="NCBI Taxonomy" id="259834"/>
    <lineage>
        <taxon>Eukaryota</taxon>
        <taxon>Sar</taxon>
        <taxon>Stramenopiles</taxon>
        <taxon>Ochrophyta</taxon>
        <taxon>Bacillariophyta</taxon>
        <taxon>Coscinodiscophyceae</taxon>
        <taxon>Thalassiosirophycidae</taxon>
        <taxon>Stephanodiscales</taxon>
        <taxon>Stephanodiscaceae</taxon>
        <taxon>Discostella</taxon>
    </lineage>
</organism>